<proteinExistence type="predicted"/>
<dbReference type="STRING" id="1802301.A2664_02140"/>
<dbReference type="Pfam" id="PF13238">
    <property type="entry name" value="AAA_18"/>
    <property type="match status" value="1"/>
</dbReference>
<evidence type="ECO:0008006" key="3">
    <source>
        <dbReference type="Google" id="ProtNLM"/>
    </source>
</evidence>
<accession>A0A1G2M2X9</accession>
<comment type="caution">
    <text evidence="1">The sequence shown here is derived from an EMBL/GenBank/DDBJ whole genome shotgun (WGS) entry which is preliminary data.</text>
</comment>
<dbReference type="SUPFAM" id="SSF52540">
    <property type="entry name" value="P-loop containing nucleoside triphosphate hydrolases"/>
    <property type="match status" value="1"/>
</dbReference>
<dbReference type="Gene3D" id="3.40.50.300">
    <property type="entry name" value="P-loop containing nucleotide triphosphate hydrolases"/>
    <property type="match status" value="1"/>
</dbReference>
<name>A0A1G2M2X9_9BACT</name>
<gene>
    <name evidence="1" type="ORF">A2664_02140</name>
</gene>
<sequence length="188" mass="21379">MKKEMPVAIIIYGMVAVGKLTVAKALQKELGYKLTHNHLVSDLVWSIFDRGTLEGNRLIERLRYELYEEAINQGVSVIITHCYSHDYVSPTGLSDPDYLKTLEEKLEASGAKTLFIHLQADNQVLLERVQGESRHEYRKLTDVAKMSEYLEDKKLDVRTSAPVKNNLVIDNTNMSVEDVVKLIRTAVM</sequence>
<evidence type="ECO:0000313" key="2">
    <source>
        <dbReference type="Proteomes" id="UP000178873"/>
    </source>
</evidence>
<dbReference type="InterPro" id="IPR027417">
    <property type="entry name" value="P-loop_NTPase"/>
</dbReference>
<dbReference type="Proteomes" id="UP000178873">
    <property type="component" value="Unassembled WGS sequence"/>
</dbReference>
<protein>
    <recommendedName>
        <fullName evidence="3">Shikimate kinase</fullName>
    </recommendedName>
</protein>
<organism evidence="1 2">
    <name type="scientific">Candidatus Taylorbacteria bacterium RIFCSPHIGHO2_01_FULL_46_22b</name>
    <dbReference type="NCBI Taxonomy" id="1802301"/>
    <lineage>
        <taxon>Bacteria</taxon>
        <taxon>Candidatus Tayloriibacteriota</taxon>
    </lineage>
</organism>
<evidence type="ECO:0000313" key="1">
    <source>
        <dbReference type="EMBL" id="OHA18245.1"/>
    </source>
</evidence>
<dbReference type="EMBL" id="MHRF01000007">
    <property type="protein sequence ID" value="OHA18245.1"/>
    <property type="molecule type" value="Genomic_DNA"/>
</dbReference>
<dbReference type="AlphaFoldDB" id="A0A1G2M2X9"/>
<reference evidence="1 2" key="1">
    <citation type="journal article" date="2016" name="Nat. Commun.">
        <title>Thousands of microbial genomes shed light on interconnected biogeochemical processes in an aquifer system.</title>
        <authorList>
            <person name="Anantharaman K."/>
            <person name="Brown C.T."/>
            <person name="Hug L.A."/>
            <person name="Sharon I."/>
            <person name="Castelle C.J."/>
            <person name="Probst A.J."/>
            <person name="Thomas B.C."/>
            <person name="Singh A."/>
            <person name="Wilkins M.J."/>
            <person name="Karaoz U."/>
            <person name="Brodie E.L."/>
            <person name="Williams K.H."/>
            <person name="Hubbard S.S."/>
            <person name="Banfield J.F."/>
        </authorList>
    </citation>
    <scope>NUCLEOTIDE SEQUENCE [LARGE SCALE GENOMIC DNA]</scope>
</reference>